<evidence type="ECO:0000256" key="8">
    <source>
        <dbReference type="ARBA" id="ARBA00022475"/>
    </source>
</evidence>
<dbReference type="GO" id="GO:0016323">
    <property type="term" value="C:basolateral plasma membrane"/>
    <property type="evidence" value="ECO:0007669"/>
    <property type="project" value="UniProtKB-SubCell"/>
</dbReference>
<evidence type="ECO:0000256" key="14">
    <source>
        <dbReference type="ARBA" id="ARBA00022840"/>
    </source>
</evidence>
<feature type="transmembrane region" description="Helical" evidence="30">
    <location>
        <begin position="425"/>
        <end position="449"/>
    </location>
</feature>
<proteinExistence type="inferred from homology"/>
<dbReference type="GO" id="GO:0005796">
    <property type="term" value="C:Golgi lumen"/>
    <property type="evidence" value="ECO:0007669"/>
    <property type="project" value="UniProtKB-SubCell"/>
</dbReference>
<dbReference type="GO" id="GO:0016324">
    <property type="term" value="C:apical plasma membrane"/>
    <property type="evidence" value="ECO:0007669"/>
    <property type="project" value="UniProtKB-SubCell"/>
</dbReference>
<evidence type="ECO:0000256" key="24">
    <source>
        <dbReference type="ARBA" id="ARBA00051604"/>
    </source>
</evidence>
<evidence type="ECO:0000256" key="26">
    <source>
        <dbReference type="ARBA" id="ARBA00052708"/>
    </source>
</evidence>
<dbReference type="GO" id="GO:0005524">
    <property type="term" value="F:ATP binding"/>
    <property type="evidence" value="ECO:0007669"/>
    <property type="project" value="UniProtKB-KW"/>
</dbReference>
<dbReference type="Pfam" id="PF00005">
    <property type="entry name" value="ABC_tran"/>
    <property type="match status" value="2"/>
</dbReference>
<evidence type="ECO:0000256" key="6">
    <source>
        <dbReference type="ARBA" id="ARBA00012191"/>
    </source>
</evidence>
<keyword evidence="17" id="KW-0333">Golgi apparatus</keyword>
<comment type="catalytic activity">
    <reaction evidence="24">
        <text>3',5'-cyclic AMP(in) + ATP + H2O = 3',5'-cyclic AMP(out) + ADP + phosphate + H(+)</text>
        <dbReference type="Rhea" id="RHEA:66184"/>
        <dbReference type="ChEBI" id="CHEBI:15377"/>
        <dbReference type="ChEBI" id="CHEBI:15378"/>
        <dbReference type="ChEBI" id="CHEBI:30616"/>
        <dbReference type="ChEBI" id="CHEBI:43474"/>
        <dbReference type="ChEBI" id="CHEBI:58165"/>
        <dbReference type="ChEBI" id="CHEBI:456216"/>
    </reaction>
    <physiologicalReaction direction="left-to-right" evidence="24">
        <dbReference type="Rhea" id="RHEA:66185"/>
    </physiologicalReaction>
</comment>
<evidence type="ECO:0000256" key="21">
    <source>
        <dbReference type="ARBA" id="ARBA00034018"/>
    </source>
</evidence>
<evidence type="ECO:0000313" key="33">
    <source>
        <dbReference type="Ensembl" id="ENSSANP00000020923.1"/>
    </source>
</evidence>
<dbReference type="InterPro" id="IPR011527">
    <property type="entry name" value="ABC1_TM_dom"/>
</dbReference>
<dbReference type="SUPFAM" id="SSF90123">
    <property type="entry name" value="ABC transporter transmembrane region"/>
    <property type="match status" value="2"/>
</dbReference>
<dbReference type="FunFam" id="3.40.50.300:FF:000605">
    <property type="entry name" value="multidrug resistance-associated protein 5 isoform X1"/>
    <property type="match status" value="1"/>
</dbReference>
<dbReference type="Gene3D" id="3.40.50.300">
    <property type="entry name" value="P-loop containing nucleotide triphosphate hydrolases"/>
    <property type="match status" value="2"/>
</dbReference>
<evidence type="ECO:0000256" key="4">
    <source>
        <dbReference type="ARBA" id="ARBA00004608"/>
    </source>
</evidence>
<dbReference type="PROSITE" id="PS00211">
    <property type="entry name" value="ABC_TRANSPORTER_1"/>
    <property type="match status" value="2"/>
</dbReference>
<dbReference type="GO" id="GO:0008559">
    <property type="term" value="F:ABC-type xenobiotic transporter activity"/>
    <property type="evidence" value="ECO:0007669"/>
    <property type="project" value="UniProtKB-EC"/>
</dbReference>
<dbReference type="GO" id="GO:0010008">
    <property type="term" value="C:endosome membrane"/>
    <property type="evidence" value="ECO:0007669"/>
    <property type="project" value="UniProtKB-SubCell"/>
</dbReference>
<dbReference type="Pfam" id="PF00664">
    <property type="entry name" value="ABC_membrane"/>
    <property type="match status" value="2"/>
</dbReference>
<dbReference type="PROSITE" id="PS50893">
    <property type="entry name" value="ABC_TRANSPORTER_2"/>
    <property type="match status" value="2"/>
</dbReference>
<evidence type="ECO:0000256" key="7">
    <source>
        <dbReference type="ARBA" id="ARBA00022448"/>
    </source>
</evidence>
<dbReference type="InterPro" id="IPR003439">
    <property type="entry name" value="ABC_transporter-like_ATP-bd"/>
</dbReference>
<comment type="catalytic activity">
    <reaction evidence="25">
        <text>N-acetyl-L-aspartyl-L-glutamyl-L-glutamate(in) + ATP + H2O = N-acetyl-L-aspartyl-L-glutamyl-L-glutamate(out) + ADP + phosphate + H(+)</text>
        <dbReference type="Rhea" id="RHEA:66732"/>
        <dbReference type="ChEBI" id="CHEBI:15377"/>
        <dbReference type="ChEBI" id="CHEBI:15378"/>
        <dbReference type="ChEBI" id="CHEBI:30616"/>
        <dbReference type="ChEBI" id="CHEBI:43474"/>
        <dbReference type="ChEBI" id="CHEBI:76935"/>
        <dbReference type="ChEBI" id="CHEBI:456216"/>
    </reaction>
    <physiologicalReaction direction="left-to-right" evidence="25">
        <dbReference type="Rhea" id="RHEA:66733"/>
    </physiologicalReaction>
</comment>
<evidence type="ECO:0000256" key="25">
    <source>
        <dbReference type="ARBA" id="ARBA00052576"/>
    </source>
</evidence>
<evidence type="ECO:0000256" key="1">
    <source>
        <dbReference type="ARBA" id="ARBA00004424"/>
    </source>
</evidence>
<evidence type="ECO:0000256" key="16">
    <source>
        <dbReference type="ARBA" id="ARBA00022989"/>
    </source>
</evidence>
<keyword evidence="9" id="KW-0597">Phosphoprotein</keyword>
<evidence type="ECO:0000256" key="20">
    <source>
        <dbReference type="ARBA" id="ARBA00023769"/>
    </source>
</evidence>
<evidence type="ECO:0000256" key="18">
    <source>
        <dbReference type="ARBA" id="ARBA00023136"/>
    </source>
</evidence>
<evidence type="ECO:0000256" key="9">
    <source>
        <dbReference type="ARBA" id="ARBA00022553"/>
    </source>
</evidence>
<evidence type="ECO:0000256" key="27">
    <source>
        <dbReference type="ARBA" id="ARBA00052963"/>
    </source>
</evidence>
<feature type="transmembrane region" description="Helical" evidence="30">
    <location>
        <begin position="247"/>
        <end position="269"/>
    </location>
</feature>
<dbReference type="InterPro" id="IPR050173">
    <property type="entry name" value="ABC_transporter_C-like"/>
</dbReference>
<dbReference type="CDD" id="cd03244">
    <property type="entry name" value="ABCC_MRP_domain2"/>
    <property type="match status" value="1"/>
</dbReference>
<feature type="transmembrane region" description="Helical" evidence="30">
    <location>
        <begin position="756"/>
        <end position="780"/>
    </location>
</feature>
<feature type="transmembrane region" description="Helical" evidence="30">
    <location>
        <begin position="176"/>
        <end position="198"/>
    </location>
</feature>
<dbReference type="PANTHER" id="PTHR24223:SF196">
    <property type="entry name" value="ATP-BINDING CASSETTE SUB-FAMILY C MEMBER 5"/>
    <property type="match status" value="1"/>
</dbReference>
<feature type="transmembrane region" description="Helical" evidence="30">
    <location>
        <begin position="917"/>
        <end position="936"/>
    </location>
</feature>
<gene>
    <name evidence="33" type="primary">LOC107670605</name>
</gene>
<dbReference type="GO" id="GO:0016887">
    <property type="term" value="F:ATP hydrolysis activity"/>
    <property type="evidence" value="ECO:0007669"/>
    <property type="project" value="InterPro"/>
</dbReference>
<keyword evidence="19" id="KW-0325">Glycoprotein</keyword>
<dbReference type="InterPro" id="IPR036640">
    <property type="entry name" value="ABC1_TM_sf"/>
</dbReference>
<feature type="transmembrane region" description="Helical" evidence="30">
    <location>
        <begin position="811"/>
        <end position="831"/>
    </location>
</feature>
<dbReference type="Proteomes" id="UP000472260">
    <property type="component" value="Unassembled WGS sequence"/>
</dbReference>
<evidence type="ECO:0000256" key="5">
    <source>
        <dbReference type="ARBA" id="ARBA00009726"/>
    </source>
</evidence>
<protein>
    <recommendedName>
        <fullName evidence="28">ATP-binding cassette sub-family C member 5</fullName>
        <ecNumber evidence="6">7.6.2.2</ecNumber>
    </recommendedName>
    <alternativeName>
        <fullName evidence="29">Multidrug resistance-associated protein 5</fullName>
    </alternativeName>
</protein>
<keyword evidence="7" id="KW-0813">Transport</keyword>
<keyword evidence="34" id="KW-1185">Reference proteome</keyword>
<evidence type="ECO:0000256" key="13">
    <source>
        <dbReference type="ARBA" id="ARBA00022753"/>
    </source>
</evidence>
<evidence type="ECO:0000256" key="28">
    <source>
        <dbReference type="ARBA" id="ARBA00069159"/>
    </source>
</evidence>
<evidence type="ECO:0000256" key="2">
    <source>
        <dbReference type="ARBA" id="ARBA00004463"/>
    </source>
</evidence>
<feature type="transmembrane region" description="Helical" evidence="30">
    <location>
        <begin position="275"/>
        <end position="296"/>
    </location>
</feature>
<evidence type="ECO:0000313" key="34">
    <source>
        <dbReference type="Proteomes" id="UP000472260"/>
    </source>
</evidence>
<dbReference type="FunFam" id="3.40.50.300:FF:000074">
    <property type="entry name" value="Multidrug resistance-associated protein 5 isoform 1"/>
    <property type="match status" value="1"/>
</dbReference>
<evidence type="ECO:0000256" key="15">
    <source>
        <dbReference type="ARBA" id="ARBA00022967"/>
    </source>
</evidence>
<dbReference type="PANTHER" id="PTHR24223">
    <property type="entry name" value="ATP-BINDING CASSETTE SUB-FAMILY C"/>
    <property type="match status" value="1"/>
</dbReference>
<comment type="catalytic activity">
    <reaction evidence="23">
        <text>N-acetyl-L-aspartyl-L-glutamate(in) + ATP + H2O = N-acetyl-L-aspartyl-L-glutamate(out) + ADP + phosphate + H(+)</text>
        <dbReference type="Rhea" id="RHEA:66728"/>
        <dbReference type="ChEBI" id="CHEBI:15377"/>
        <dbReference type="ChEBI" id="CHEBI:15378"/>
        <dbReference type="ChEBI" id="CHEBI:30616"/>
        <dbReference type="ChEBI" id="CHEBI:43474"/>
        <dbReference type="ChEBI" id="CHEBI:76931"/>
        <dbReference type="ChEBI" id="CHEBI:456216"/>
    </reaction>
    <physiologicalReaction direction="left-to-right" evidence="23">
        <dbReference type="Rhea" id="RHEA:66729"/>
    </physiologicalReaction>
</comment>
<keyword evidence="14" id="KW-0067">ATP-binding</keyword>
<keyword evidence="11" id="KW-0677">Repeat</keyword>
<feature type="transmembrane region" description="Helical" evidence="30">
    <location>
        <begin position="353"/>
        <end position="374"/>
    </location>
</feature>
<evidence type="ECO:0000256" key="12">
    <source>
        <dbReference type="ARBA" id="ARBA00022741"/>
    </source>
</evidence>
<reference evidence="33" key="2">
    <citation type="submission" date="2025-09" db="UniProtKB">
        <authorList>
            <consortium name="Ensembl"/>
        </authorList>
    </citation>
    <scope>IDENTIFICATION</scope>
</reference>
<keyword evidence="12" id="KW-0547">Nucleotide-binding</keyword>
<keyword evidence="8" id="KW-1003">Cell membrane</keyword>
<feature type="transmembrane region" description="Helical" evidence="30">
    <location>
        <begin position="135"/>
        <end position="156"/>
    </location>
</feature>
<evidence type="ECO:0000259" key="32">
    <source>
        <dbReference type="PROSITE" id="PS50929"/>
    </source>
</evidence>
<feature type="domain" description="ABC transmembrane type-1" evidence="32">
    <location>
        <begin position="136"/>
        <end position="415"/>
    </location>
</feature>
<dbReference type="InterPro" id="IPR003593">
    <property type="entry name" value="AAA+_ATPase"/>
</dbReference>
<name>A0A671LNW0_9TELE</name>
<dbReference type="FunFam" id="1.20.1560.10:FF:000015">
    <property type="entry name" value="multidrug resistance-associated protein 5 isoform X1"/>
    <property type="match status" value="1"/>
</dbReference>
<dbReference type="SMART" id="SM00382">
    <property type="entry name" value="AAA"/>
    <property type="match status" value="2"/>
</dbReference>
<comment type="catalytic activity">
    <reaction evidence="27">
        <text>3',5'-cyclic GMP(in) + ATP + H2O = 3',5'-cyclic GMP(out) + ADP + phosphate + H(+)</text>
        <dbReference type="Rhea" id="RHEA:66188"/>
        <dbReference type="ChEBI" id="CHEBI:15377"/>
        <dbReference type="ChEBI" id="CHEBI:15378"/>
        <dbReference type="ChEBI" id="CHEBI:30616"/>
        <dbReference type="ChEBI" id="CHEBI:43474"/>
        <dbReference type="ChEBI" id="CHEBI:57746"/>
        <dbReference type="ChEBI" id="CHEBI:456216"/>
    </reaction>
    <physiologicalReaction direction="left-to-right" evidence="27">
        <dbReference type="Rhea" id="RHEA:66189"/>
    </physiologicalReaction>
</comment>
<reference evidence="33" key="1">
    <citation type="submission" date="2025-08" db="UniProtKB">
        <authorList>
            <consortium name="Ensembl"/>
        </authorList>
    </citation>
    <scope>IDENTIFICATION</scope>
</reference>
<evidence type="ECO:0000256" key="19">
    <source>
        <dbReference type="ARBA" id="ARBA00023180"/>
    </source>
</evidence>
<evidence type="ECO:0000256" key="22">
    <source>
        <dbReference type="ARBA" id="ARBA00050661"/>
    </source>
</evidence>
<evidence type="ECO:0000256" key="23">
    <source>
        <dbReference type="ARBA" id="ARBA00050745"/>
    </source>
</evidence>
<organism evidence="33 34">
    <name type="scientific">Sinocyclocheilus anshuiensis</name>
    <dbReference type="NCBI Taxonomy" id="1608454"/>
    <lineage>
        <taxon>Eukaryota</taxon>
        <taxon>Metazoa</taxon>
        <taxon>Chordata</taxon>
        <taxon>Craniata</taxon>
        <taxon>Vertebrata</taxon>
        <taxon>Euteleostomi</taxon>
        <taxon>Actinopterygii</taxon>
        <taxon>Neopterygii</taxon>
        <taxon>Teleostei</taxon>
        <taxon>Ostariophysi</taxon>
        <taxon>Cypriniformes</taxon>
        <taxon>Cyprinidae</taxon>
        <taxon>Cyprininae</taxon>
        <taxon>Sinocyclocheilus</taxon>
    </lineage>
</organism>
<feature type="transmembrane region" description="Helical" evidence="30">
    <location>
        <begin position="893"/>
        <end position="911"/>
    </location>
</feature>
<dbReference type="FunFam" id="1.20.1560.10:FF:000012">
    <property type="entry name" value="ATP binding cassette subfamily C member 5"/>
    <property type="match status" value="1"/>
</dbReference>
<feature type="domain" description="ABC transporter" evidence="31">
    <location>
        <begin position="1095"/>
        <end position="1327"/>
    </location>
</feature>
<feature type="transmembrane region" description="Helical" evidence="30">
    <location>
        <begin position="998"/>
        <end position="1021"/>
    </location>
</feature>
<comment type="catalytic activity">
    <reaction evidence="26">
        <text>N-acetyl-L-aspartate(in) + ATP + H2O = N-acetyl-L-aspartate(out) + ADP + phosphate + H(+)</text>
        <dbReference type="Rhea" id="RHEA:66744"/>
        <dbReference type="ChEBI" id="CHEBI:15377"/>
        <dbReference type="ChEBI" id="CHEBI:15378"/>
        <dbReference type="ChEBI" id="CHEBI:16953"/>
        <dbReference type="ChEBI" id="CHEBI:30616"/>
        <dbReference type="ChEBI" id="CHEBI:43474"/>
        <dbReference type="ChEBI" id="CHEBI:456216"/>
    </reaction>
    <physiologicalReaction direction="left-to-right" evidence="26">
        <dbReference type="Rhea" id="RHEA:66745"/>
    </physiologicalReaction>
</comment>
<keyword evidence="10 30" id="KW-0812">Transmembrane</keyword>
<feature type="domain" description="ABC transmembrane type-1" evidence="32">
    <location>
        <begin position="760"/>
        <end position="1055"/>
    </location>
</feature>
<evidence type="ECO:0000256" key="29">
    <source>
        <dbReference type="ARBA" id="ARBA00082793"/>
    </source>
</evidence>
<feature type="domain" description="ABC transporter" evidence="31">
    <location>
        <begin position="475"/>
        <end position="709"/>
    </location>
</feature>
<dbReference type="CDD" id="cd18599">
    <property type="entry name" value="ABC_6TM_MRP5_8_9_D2"/>
    <property type="match status" value="1"/>
</dbReference>
<evidence type="ECO:0000256" key="3">
    <source>
        <dbReference type="ARBA" id="ARBA00004554"/>
    </source>
</evidence>
<evidence type="ECO:0000256" key="11">
    <source>
        <dbReference type="ARBA" id="ARBA00022737"/>
    </source>
</evidence>
<evidence type="ECO:0000256" key="10">
    <source>
        <dbReference type="ARBA" id="ARBA00022692"/>
    </source>
</evidence>
<accession>A0A671LNW0</accession>
<comment type="similarity">
    <text evidence="5">Belongs to the ABC transporter superfamily. ABCC family. Conjugate transporter (TC 3.A.1.208) subfamily.</text>
</comment>
<dbReference type="CDD" id="cd18592">
    <property type="entry name" value="ABC_6TM_MRP5_8_9_D1"/>
    <property type="match status" value="1"/>
</dbReference>
<sequence length="1337" mass="149630">FSQDAFETAARAEGGLSLDGGSASDPKELEDEVGRSKYHHSVCVLKPIRSTSKYQHPVDNAGLFSFMTFNWLASLVVLAHKKGQLFLEDIWAVSQFESCEVNRHRLAGLWDEEVRSRGDGASLHRVVWHFCRTRLLLSILCLMVTQLAGFSGPAFVVRRLLEYMQMSEPDLPYGLLLVLGLLATELIRSWSLALTWALNYRTGTRLRGAILTLAFHKILRLRSLREKTMGELINMCSSDGQRMFEAAAMGSLLAGGPLVAVLGMAYNLSVLGPTSLLGSAVFILFYPTMMFSSRLTAYFRRKGVAMTDQRVQKMNEILNYIKFIKMYAWVKAFSQAVRRIRDEERQILEQTGYFQSITVGVAPIVVVIASVATFSTHMLLGYDLTAAQAFTVVTVFNAMTFALKVTPFSVKSLSEASVAIDRFKVSFLSFFLQIVTSTFVKSGSVYFAWCHKKRRQRDDPKHHGMLEEETHGQLLNDVSVDMASSPDDQALQVPTISQRLQRTLHCIDLSIQKGKLVGVCGSVGSGKTSLISAILGQMTLLEGIVAVNGDFAYVAQQAWILNASFRDNILFGKEMEEERYQAILSACCLRPDLAILPNADLTEIGERGANLSGGQRQRISLARALYSNRGIYILDDPLSALDAHVGNHIFNNAIRKHLRGKTVIFVTHQLQYLVDCDDVIFMRDGSITEQGSHEDLMNLNGDYAAMFNNLQLGETPIIEVRKPQNENCQLMQVEERGKGSVPWAVYRVYIQALGGWPVFLFILALFVLNVGSTAFSNWWLSYWIKQGSGNTTVQVGNSSVLSESMRDNPLMQHYAAVYTMSMGIMLILKLLRGIMFVKGTLRASSRLHDELFQKILRSPMKFFDTTPTARILNRFSKDMDEVDTRLPFQAEMFIQNVILVLFCLGVIASVFPWFLVAVGPLVLLFIVLHMVSRVFIRELKRLDNITQSPFLSHIASSIQGLTTVHAYGKEDEFLHRYQELLDQNQAPFYLFSCAMRWLAVRLDVISVALISITALMIVLMHGQIPPAYAGLAISYAVQLTGLFQFTVRLASETEARFTSVERIHHYIKSLSLEAPARVKNKAPPSDWPQEGEIVFDGTEMKYRDNLPMILKKVSCSIRPKEKVGIVGRTGSGKSSLGVVLYRLVEPCGGSIKIDGVNICNIGLADLRSKLSIIPQEPVLFSGTVRSNLDPFNQYSEEQIWDALERTHMKECVSQLLLKLESEVVENGENFSVGERQLLCVARVLLRQCKILILDEATAAMDTETDCLIQETIRNAFQDCTTLTIAHRLHTVLSCDRIMVLNQGQVVEFDEPSKLLANENSRFCAMLAAVENKISVRG</sequence>
<evidence type="ECO:0000256" key="30">
    <source>
        <dbReference type="SAM" id="Phobius"/>
    </source>
</evidence>
<dbReference type="InterPro" id="IPR027417">
    <property type="entry name" value="P-loop_NTPase"/>
</dbReference>
<comment type="subcellular location">
    <subcellularLocation>
        <location evidence="1">Apical cell membrane</location>
        <topology evidence="1">Multi-pass membrane protein</topology>
    </subcellularLocation>
    <subcellularLocation>
        <location evidence="3">Basolateral cell membrane</location>
        <topology evidence="3">Multi-pass membrane protein</topology>
    </subcellularLocation>
    <subcellularLocation>
        <location evidence="2">Cytoplasmic granule</location>
    </subcellularLocation>
    <subcellularLocation>
        <location evidence="4">Endosome membrane</location>
    </subcellularLocation>
    <subcellularLocation>
        <location evidence="20">Golgi apparatus lumen</location>
    </subcellularLocation>
</comment>
<keyword evidence="18 30" id="KW-0472">Membrane</keyword>
<dbReference type="EC" id="7.6.2.2" evidence="6"/>
<dbReference type="InterPro" id="IPR017871">
    <property type="entry name" value="ABC_transporter-like_CS"/>
</dbReference>
<evidence type="ECO:0000256" key="17">
    <source>
        <dbReference type="ARBA" id="ARBA00023034"/>
    </source>
</evidence>
<evidence type="ECO:0000259" key="31">
    <source>
        <dbReference type="PROSITE" id="PS50893"/>
    </source>
</evidence>
<keyword evidence="13" id="KW-0967">Endosome</keyword>
<dbReference type="CDD" id="cd03250">
    <property type="entry name" value="ABCC_MRP_domain1"/>
    <property type="match status" value="1"/>
</dbReference>
<comment type="catalytic activity">
    <reaction evidence="21">
        <text>ATP + H2O + xenobioticSide 1 = ADP + phosphate + xenobioticSide 2.</text>
        <dbReference type="EC" id="7.6.2.2"/>
    </reaction>
</comment>
<dbReference type="PROSITE" id="PS50929">
    <property type="entry name" value="ABC_TM1F"/>
    <property type="match status" value="2"/>
</dbReference>
<keyword evidence="15" id="KW-1278">Translocase</keyword>
<dbReference type="SUPFAM" id="SSF52540">
    <property type="entry name" value="P-loop containing nucleoside triphosphate hydrolases"/>
    <property type="match status" value="2"/>
</dbReference>
<dbReference type="Ensembl" id="ENSSANT00000022296.1">
    <property type="protein sequence ID" value="ENSSANP00000020923.1"/>
    <property type="gene ID" value="ENSSANG00000010044.1"/>
</dbReference>
<comment type="catalytic activity">
    <reaction evidence="22">
        <text>(2S)-2-[5-amino-1-(beta-D-ribosyl)imidazole-4-carboxamido]succinate(in) + ATP + H2O = (2S)-2-[5-amino-1-(beta-D-ribosyl)imidazole-4-carboxamido]succinate(out) + ADP + phosphate + H(+)</text>
        <dbReference type="Rhea" id="RHEA:66752"/>
        <dbReference type="ChEBI" id="CHEBI:15377"/>
        <dbReference type="ChEBI" id="CHEBI:15378"/>
        <dbReference type="ChEBI" id="CHEBI:30616"/>
        <dbReference type="ChEBI" id="CHEBI:43474"/>
        <dbReference type="ChEBI" id="CHEBI:167466"/>
        <dbReference type="ChEBI" id="CHEBI:456216"/>
    </reaction>
    <physiologicalReaction direction="left-to-right" evidence="22">
        <dbReference type="Rhea" id="RHEA:66753"/>
    </physiologicalReaction>
</comment>
<keyword evidence="16 30" id="KW-1133">Transmembrane helix</keyword>
<dbReference type="Gene3D" id="1.20.1560.10">
    <property type="entry name" value="ABC transporter type 1, transmembrane domain"/>
    <property type="match status" value="2"/>
</dbReference>